<keyword evidence="2" id="KW-1185">Reference proteome</keyword>
<dbReference type="Proteomes" id="UP000094819">
    <property type="component" value="Unassembled WGS sequence"/>
</dbReference>
<organism evidence="1 2">
    <name type="scientific">Cryptococcus wingfieldii CBS 7118</name>
    <dbReference type="NCBI Taxonomy" id="1295528"/>
    <lineage>
        <taxon>Eukaryota</taxon>
        <taxon>Fungi</taxon>
        <taxon>Dikarya</taxon>
        <taxon>Basidiomycota</taxon>
        <taxon>Agaricomycotina</taxon>
        <taxon>Tremellomycetes</taxon>
        <taxon>Tremellales</taxon>
        <taxon>Cryptococcaceae</taxon>
        <taxon>Cryptococcus</taxon>
    </lineage>
</organism>
<sequence length="222" mass="24797">MAGSIERHHPLTPIPTSVPTLRLDSESFLCQADTRPHEDPEARAQLTKQNLSLLLSNPFEGGIRITTASKAKHLRDAERLEGLVLEMGRTYAPGRPQRTKGELARVYSRLGRSYFLAAEPVKTEAAILNFLTCAGVSLTTWEQERRIGRKVYESNCLEDDVILGMIVLAVVKGAKDMQQGNKWAQAALWIHNVRYGGGVASFNERYNDHLLSHFPVKFDLGE</sequence>
<evidence type="ECO:0000313" key="2">
    <source>
        <dbReference type="Proteomes" id="UP000094819"/>
    </source>
</evidence>
<dbReference type="AlphaFoldDB" id="A0A1E3IEZ7"/>
<comment type="caution">
    <text evidence="1">The sequence shown here is derived from an EMBL/GenBank/DDBJ whole genome shotgun (WGS) entry which is preliminary data.</text>
</comment>
<protein>
    <submittedName>
        <fullName evidence="1">Uncharacterized protein</fullName>
    </submittedName>
</protein>
<evidence type="ECO:0000313" key="1">
    <source>
        <dbReference type="EMBL" id="ODN86321.1"/>
    </source>
</evidence>
<dbReference type="RefSeq" id="XP_019028698.1">
    <property type="nucleotide sequence ID" value="XM_019179342.1"/>
</dbReference>
<accession>A0A1E3IEZ7</accession>
<gene>
    <name evidence="1" type="ORF">L198_07340</name>
</gene>
<name>A0A1E3IEZ7_9TREE</name>
<dbReference type="GeneID" id="30196551"/>
<proteinExistence type="predicted"/>
<dbReference type="OrthoDB" id="5945798at2759"/>
<dbReference type="EMBL" id="AWGH01000032">
    <property type="protein sequence ID" value="ODN86321.1"/>
    <property type="molecule type" value="Genomic_DNA"/>
</dbReference>
<reference evidence="1 2" key="1">
    <citation type="submission" date="2016-06" db="EMBL/GenBank/DDBJ databases">
        <title>Evolution of pathogenesis and genome organization in the Tremellales.</title>
        <authorList>
            <person name="Cuomo C."/>
            <person name="Litvintseva A."/>
            <person name="Heitman J."/>
            <person name="Chen Y."/>
            <person name="Sun S."/>
            <person name="Springer D."/>
            <person name="Dromer F."/>
            <person name="Young S."/>
            <person name="Zeng Q."/>
            <person name="Chapman S."/>
            <person name="Gujja S."/>
            <person name="Saif S."/>
            <person name="Birren B."/>
        </authorList>
    </citation>
    <scope>NUCLEOTIDE SEQUENCE [LARGE SCALE GENOMIC DNA]</scope>
    <source>
        <strain evidence="1 2">CBS 7118</strain>
    </source>
</reference>